<keyword evidence="11" id="KW-1185">Reference proteome</keyword>
<dbReference type="PANTHER" id="PTHR24287:SF1">
    <property type="entry name" value="P450, PUTATIVE (EUROFUNG)-RELATED"/>
    <property type="match status" value="1"/>
</dbReference>
<evidence type="ECO:0000256" key="3">
    <source>
        <dbReference type="ARBA" id="ARBA00022617"/>
    </source>
</evidence>
<dbReference type="InParanoid" id="A0A1Z5SWV7"/>
<evidence type="ECO:0000256" key="2">
    <source>
        <dbReference type="ARBA" id="ARBA00010617"/>
    </source>
</evidence>
<dbReference type="EMBL" id="MUNK01000208">
    <property type="protein sequence ID" value="OTA25316.1"/>
    <property type="molecule type" value="Genomic_DNA"/>
</dbReference>
<dbReference type="InterPro" id="IPR002974">
    <property type="entry name" value="Cyt_P450_E_CYP52_ascomycetes"/>
</dbReference>
<keyword evidence="3 8" id="KW-0349">Heme</keyword>
<gene>
    <name evidence="10" type="ORF">BTJ68_10445</name>
</gene>
<dbReference type="InterPro" id="IPR047146">
    <property type="entry name" value="Cyt_P450_E_CYP52_fungi"/>
</dbReference>
<dbReference type="PROSITE" id="PS00086">
    <property type="entry name" value="CYTOCHROME_P450"/>
    <property type="match status" value="1"/>
</dbReference>
<name>A0A1Z5SWV7_HORWE</name>
<keyword evidence="4 8" id="KW-0479">Metal-binding</keyword>
<dbReference type="AlphaFoldDB" id="A0A1Z5SWV7"/>
<evidence type="ECO:0000256" key="6">
    <source>
        <dbReference type="ARBA" id="ARBA00023004"/>
    </source>
</evidence>
<sequence length="517" mass="58480">MHISELSSTTQAALGLALLFVCYQVYTSLTIGAKRRAIQNQKGTLPAPWFPGCKDRTFGIDLFLQNLRLIREHKILDAVRNRFLDMGVNTMQINLLGRHAHLTIEPENLKVIQALENKKWQLGTRRKYGFRPLLGDGIFTTDGAAWHHSREMLRPNFVRSQVGDLATFERHVSHLIQSIPKDNSTVDLSEKFFRLTMDSATEFLFGESTESLTTGSTEGFAESFNRGQEHIGNLARWGPLAMLLSSGKQWKHDRDFVHSFVDYYVEKGLAKRGELLSEKSSAEKPAGRYVFIDELVRQTTDRIRIRSELLNILLAGRDTTASLLTNVWWLLSTRPDIWQRLQTEVAGLNGELPTFEQLKEMKYLKALLNESLRLHPVVPMNSREAVEDTTLPVGGGPDGAASIFVKAGAVVGWSVYAMHRRKDYYGEDAEEFKPERWLDDPATGKRGLRPGWEYLPFNGGPRICLGQQFALTEASYTTTRLCQAFSAIESRDHQPWEEMLALTCVNRHGAKVALTGR</sequence>
<feature type="binding site" description="axial binding residue" evidence="8">
    <location>
        <position position="464"/>
    </location>
    <ligand>
        <name>heme</name>
        <dbReference type="ChEBI" id="CHEBI:30413"/>
    </ligand>
    <ligandPart>
        <name>Fe</name>
        <dbReference type="ChEBI" id="CHEBI:18248"/>
    </ligandPart>
</feature>
<protein>
    <recommendedName>
        <fullName evidence="12">Cytochrome P450 52A13</fullName>
    </recommendedName>
</protein>
<dbReference type="Proteomes" id="UP000194280">
    <property type="component" value="Unassembled WGS sequence"/>
</dbReference>
<comment type="cofactor">
    <cofactor evidence="1 8">
        <name>heme</name>
        <dbReference type="ChEBI" id="CHEBI:30413"/>
    </cofactor>
</comment>
<comment type="caution">
    <text evidence="10">The sequence shown here is derived from an EMBL/GenBank/DDBJ whole genome shotgun (WGS) entry which is preliminary data.</text>
</comment>
<dbReference type="SUPFAM" id="SSF48264">
    <property type="entry name" value="Cytochrome P450"/>
    <property type="match status" value="1"/>
</dbReference>
<evidence type="ECO:0000256" key="9">
    <source>
        <dbReference type="RuleBase" id="RU000461"/>
    </source>
</evidence>
<dbReference type="InterPro" id="IPR002402">
    <property type="entry name" value="Cyt_P450_E_grp-II"/>
</dbReference>
<dbReference type="VEuPathDB" id="FungiDB:BTJ68_10445"/>
<organism evidence="10 11">
    <name type="scientific">Hortaea werneckii EXF-2000</name>
    <dbReference type="NCBI Taxonomy" id="1157616"/>
    <lineage>
        <taxon>Eukaryota</taxon>
        <taxon>Fungi</taxon>
        <taxon>Dikarya</taxon>
        <taxon>Ascomycota</taxon>
        <taxon>Pezizomycotina</taxon>
        <taxon>Dothideomycetes</taxon>
        <taxon>Dothideomycetidae</taxon>
        <taxon>Mycosphaerellales</taxon>
        <taxon>Teratosphaeriaceae</taxon>
        <taxon>Hortaea</taxon>
    </lineage>
</organism>
<dbReference type="InterPro" id="IPR001128">
    <property type="entry name" value="Cyt_P450"/>
</dbReference>
<evidence type="ECO:0008006" key="12">
    <source>
        <dbReference type="Google" id="ProtNLM"/>
    </source>
</evidence>
<dbReference type="InterPro" id="IPR017972">
    <property type="entry name" value="Cyt_P450_CS"/>
</dbReference>
<reference evidence="10 11" key="1">
    <citation type="submission" date="2017-01" db="EMBL/GenBank/DDBJ databases">
        <title>The recent genome duplication of the halophilic yeast Hortaea werneckii: insights from long-read sequencing.</title>
        <authorList>
            <person name="Sinha S."/>
            <person name="Flibotte S."/>
            <person name="Neira M."/>
            <person name="Lenassi M."/>
            <person name="Gostincar C."/>
            <person name="Stajich J.E."/>
            <person name="Nislow C.E."/>
        </authorList>
    </citation>
    <scope>NUCLEOTIDE SEQUENCE [LARGE SCALE GENOMIC DNA]</scope>
    <source>
        <strain evidence="10 11">EXF-2000</strain>
    </source>
</reference>
<proteinExistence type="inferred from homology"/>
<dbReference type="InterPro" id="IPR036396">
    <property type="entry name" value="Cyt_P450_sf"/>
</dbReference>
<evidence type="ECO:0000313" key="10">
    <source>
        <dbReference type="EMBL" id="OTA25316.1"/>
    </source>
</evidence>
<accession>A0A1Z5SWV7</accession>
<dbReference type="PRINTS" id="PR00385">
    <property type="entry name" value="P450"/>
</dbReference>
<evidence type="ECO:0000256" key="1">
    <source>
        <dbReference type="ARBA" id="ARBA00001971"/>
    </source>
</evidence>
<evidence type="ECO:0000256" key="5">
    <source>
        <dbReference type="ARBA" id="ARBA00023002"/>
    </source>
</evidence>
<keyword evidence="6 8" id="KW-0408">Iron</keyword>
<dbReference type="Gene3D" id="1.10.630.10">
    <property type="entry name" value="Cytochrome P450"/>
    <property type="match status" value="1"/>
</dbReference>
<keyword evidence="5 9" id="KW-0560">Oxidoreductase</keyword>
<evidence type="ECO:0000256" key="8">
    <source>
        <dbReference type="PIRSR" id="PIRSR602402-1"/>
    </source>
</evidence>
<dbReference type="CDD" id="cd11063">
    <property type="entry name" value="CYP52"/>
    <property type="match status" value="1"/>
</dbReference>
<comment type="similarity">
    <text evidence="2 9">Belongs to the cytochrome P450 family.</text>
</comment>
<dbReference type="STRING" id="1157616.A0A1Z5SWV7"/>
<evidence type="ECO:0000256" key="7">
    <source>
        <dbReference type="ARBA" id="ARBA00023033"/>
    </source>
</evidence>
<keyword evidence="7 9" id="KW-0503">Monooxygenase</keyword>
<dbReference type="OrthoDB" id="1470350at2759"/>
<dbReference type="PRINTS" id="PR00464">
    <property type="entry name" value="EP450II"/>
</dbReference>
<dbReference type="Pfam" id="PF00067">
    <property type="entry name" value="p450"/>
    <property type="match status" value="1"/>
</dbReference>
<dbReference type="PRINTS" id="PR01239">
    <property type="entry name" value="EP450IICYP52"/>
</dbReference>
<evidence type="ECO:0000313" key="11">
    <source>
        <dbReference type="Proteomes" id="UP000194280"/>
    </source>
</evidence>
<dbReference type="GO" id="GO:0005506">
    <property type="term" value="F:iron ion binding"/>
    <property type="evidence" value="ECO:0007669"/>
    <property type="project" value="InterPro"/>
</dbReference>
<dbReference type="PANTHER" id="PTHR24287">
    <property type="entry name" value="P450, PUTATIVE (EUROFUNG)-RELATED"/>
    <property type="match status" value="1"/>
</dbReference>
<dbReference type="GO" id="GO:0020037">
    <property type="term" value="F:heme binding"/>
    <property type="evidence" value="ECO:0007669"/>
    <property type="project" value="InterPro"/>
</dbReference>
<dbReference type="GO" id="GO:0016712">
    <property type="term" value="F:oxidoreductase activity, acting on paired donors, with incorporation or reduction of molecular oxygen, reduced flavin or flavoprotein as one donor, and incorporation of one atom of oxygen"/>
    <property type="evidence" value="ECO:0007669"/>
    <property type="project" value="InterPro"/>
</dbReference>
<evidence type="ECO:0000256" key="4">
    <source>
        <dbReference type="ARBA" id="ARBA00022723"/>
    </source>
</evidence>